<protein>
    <submittedName>
        <fullName evidence="11">Methyl-accepting chemotaxis protein</fullName>
    </submittedName>
</protein>
<reference evidence="11 12" key="1">
    <citation type="submission" date="2018-09" db="EMBL/GenBank/DDBJ databases">
        <title>Cohnella cavernae sp. nov., isolated from a karst cave.</title>
        <authorList>
            <person name="Zhu H."/>
        </authorList>
    </citation>
    <scope>NUCLEOTIDE SEQUENCE [LARGE SCALE GENOMIC DNA]</scope>
    <source>
        <strain evidence="11 12">K2E09-144</strain>
    </source>
</reference>
<proteinExistence type="inferred from homology"/>
<evidence type="ECO:0000256" key="5">
    <source>
        <dbReference type="ARBA" id="ARBA00029447"/>
    </source>
</evidence>
<name>A0A398CSH5_9BACL</name>
<feature type="domain" description="HAMP" evidence="10">
    <location>
        <begin position="66"/>
        <end position="119"/>
    </location>
</feature>
<evidence type="ECO:0000256" key="1">
    <source>
        <dbReference type="ARBA" id="ARBA00004236"/>
    </source>
</evidence>
<evidence type="ECO:0000256" key="8">
    <source>
        <dbReference type="SAM" id="Phobius"/>
    </source>
</evidence>
<evidence type="ECO:0000256" key="4">
    <source>
        <dbReference type="ARBA" id="ARBA00023224"/>
    </source>
</evidence>
<keyword evidence="8" id="KW-1133">Transmembrane helix</keyword>
<dbReference type="Gene3D" id="6.10.340.10">
    <property type="match status" value="1"/>
</dbReference>
<dbReference type="SUPFAM" id="SSF58104">
    <property type="entry name" value="Methyl-accepting chemotaxis protein (MCP) signaling domain"/>
    <property type="match status" value="1"/>
</dbReference>
<dbReference type="Gene3D" id="1.10.287.950">
    <property type="entry name" value="Methyl-accepting chemotaxis protein"/>
    <property type="match status" value="1"/>
</dbReference>
<feature type="coiled-coil region" evidence="7">
    <location>
        <begin position="132"/>
        <end position="194"/>
    </location>
</feature>
<dbReference type="OrthoDB" id="2489132at2"/>
<keyword evidence="8" id="KW-0812">Transmembrane</keyword>
<evidence type="ECO:0000259" key="9">
    <source>
        <dbReference type="PROSITE" id="PS50111"/>
    </source>
</evidence>
<sequence length="424" mass="45542">MTPKIGIVKKMVIGITAASAVTYGTSAFFLLVLKDSFSFLPGWLFVLLTLAFGIFWTGLFGFFAAKWLLRPLLALTRAAQEAAKGDLGVKVAASASNDEMQALGEAFERMLGQLRTIIAGIQDNSKLTDVHVKELQEAIGQAVGQIEQMTNESETITSGTQIQAESAERMRQDAEALSEAAGRMSSEAEAAKERTKHMNRAAVQSEEVFRSLVGGMHQLSELNRDAMDVVEKLNGYANQIGTISAVVGDIAEQTHLLALNASIEAARAGDEGKGFDVVAQAVKSLADESAVAVKNIRGLIGAIQAEVGRAVVHIRSQSEVSEREAKQGEAFAAAFHEVHQEAEQVSAIVESMADRMTAQARQATEQLEEARRVARVADQIRNGAQLVFSASQEQTAVMQEIAASTDSLRAKSTELRSKAAFFLA</sequence>
<evidence type="ECO:0000256" key="6">
    <source>
        <dbReference type="PROSITE-ProRule" id="PRU00284"/>
    </source>
</evidence>
<dbReference type="CDD" id="cd06225">
    <property type="entry name" value="HAMP"/>
    <property type="match status" value="1"/>
</dbReference>
<dbReference type="SMART" id="SM00304">
    <property type="entry name" value="HAMP"/>
    <property type="match status" value="1"/>
</dbReference>
<keyword evidence="12" id="KW-1185">Reference proteome</keyword>
<evidence type="ECO:0000259" key="10">
    <source>
        <dbReference type="PROSITE" id="PS50885"/>
    </source>
</evidence>
<dbReference type="PANTHER" id="PTHR32089:SF112">
    <property type="entry name" value="LYSOZYME-LIKE PROTEIN-RELATED"/>
    <property type="match status" value="1"/>
</dbReference>
<comment type="subcellular location">
    <subcellularLocation>
        <location evidence="1">Cell membrane</location>
    </subcellularLocation>
</comment>
<gene>
    <name evidence="11" type="ORF">D3H35_01975</name>
</gene>
<dbReference type="PROSITE" id="PS50111">
    <property type="entry name" value="CHEMOTAXIS_TRANSDUC_2"/>
    <property type="match status" value="1"/>
</dbReference>
<dbReference type="PANTHER" id="PTHR32089">
    <property type="entry name" value="METHYL-ACCEPTING CHEMOTAXIS PROTEIN MCPB"/>
    <property type="match status" value="1"/>
</dbReference>
<keyword evidence="7" id="KW-0175">Coiled coil</keyword>
<keyword evidence="3 8" id="KW-0472">Membrane</keyword>
<dbReference type="RefSeq" id="WP_119147540.1">
    <property type="nucleotide sequence ID" value="NZ_JBHSOV010000044.1"/>
</dbReference>
<dbReference type="GO" id="GO:0005886">
    <property type="term" value="C:plasma membrane"/>
    <property type="evidence" value="ECO:0007669"/>
    <property type="project" value="UniProtKB-SubCell"/>
</dbReference>
<evidence type="ECO:0000256" key="7">
    <source>
        <dbReference type="SAM" id="Coils"/>
    </source>
</evidence>
<dbReference type="SMART" id="SM00283">
    <property type="entry name" value="MA"/>
    <property type="match status" value="1"/>
</dbReference>
<dbReference type="AlphaFoldDB" id="A0A398CSH5"/>
<dbReference type="Pfam" id="PF00672">
    <property type="entry name" value="HAMP"/>
    <property type="match status" value="1"/>
</dbReference>
<evidence type="ECO:0000256" key="3">
    <source>
        <dbReference type="ARBA" id="ARBA00023136"/>
    </source>
</evidence>
<evidence type="ECO:0000313" key="12">
    <source>
        <dbReference type="Proteomes" id="UP000266340"/>
    </source>
</evidence>
<dbReference type="Pfam" id="PF00015">
    <property type="entry name" value="MCPsignal"/>
    <property type="match status" value="1"/>
</dbReference>
<feature type="transmembrane region" description="Helical" evidence="8">
    <location>
        <begin position="43"/>
        <end position="69"/>
    </location>
</feature>
<dbReference type="Proteomes" id="UP000266340">
    <property type="component" value="Unassembled WGS sequence"/>
</dbReference>
<keyword evidence="2" id="KW-1003">Cell membrane</keyword>
<feature type="transmembrane region" description="Helical" evidence="8">
    <location>
        <begin position="12"/>
        <end position="31"/>
    </location>
</feature>
<organism evidence="11 12">
    <name type="scientific">Cohnella faecalis</name>
    <dbReference type="NCBI Taxonomy" id="2315694"/>
    <lineage>
        <taxon>Bacteria</taxon>
        <taxon>Bacillati</taxon>
        <taxon>Bacillota</taxon>
        <taxon>Bacilli</taxon>
        <taxon>Bacillales</taxon>
        <taxon>Paenibacillaceae</taxon>
        <taxon>Cohnella</taxon>
    </lineage>
</organism>
<dbReference type="InterPro" id="IPR004089">
    <property type="entry name" value="MCPsignal_dom"/>
</dbReference>
<dbReference type="GO" id="GO:0007165">
    <property type="term" value="P:signal transduction"/>
    <property type="evidence" value="ECO:0007669"/>
    <property type="project" value="UniProtKB-KW"/>
</dbReference>
<evidence type="ECO:0000313" key="11">
    <source>
        <dbReference type="EMBL" id="RIE05160.1"/>
    </source>
</evidence>
<comment type="similarity">
    <text evidence="5">Belongs to the methyl-accepting chemotaxis (MCP) protein family.</text>
</comment>
<comment type="caution">
    <text evidence="11">The sequence shown here is derived from an EMBL/GenBank/DDBJ whole genome shotgun (WGS) entry which is preliminary data.</text>
</comment>
<feature type="coiled-coil region" evidence="7">
    <location>
        <begin position="353"/>
        <end position="380"/>
    </location>
</feature>
<accession>A0A398CSH5</accession>
<evidence type="ECO:0000256" key="2">
    <source>
        <dbReference type="ARBA" id="ARBA00022475"/>
    </source>
</evidence>
<feature type="domain" description="Methyl-accepting transducer" evidence="9">
    <location>
        <begin position="138"/>
        <end position="409"/>
    </location>
</feature>
<keyword evidence="4 6" id="KW-0807">Transducer</keyword>
<dbReference type="InterPro" id="IPR003660">
    <property type="entry name" value="HAMP_dom"/>
</dbReference>
<dbReference type="EMBL" id="QXJM01000015">
    <property type="protein sequence ID" value="RIE05160.1"/>
    <property type="molecule type" value="Genomic_DNA"/>
</dbReference>
<dbReference type="PROSITE" id="PS50885">
    <property type="entry name" value="HAMP"/>
    <property type="match status" value="1"/>
</dbReference>